<dbReference type="FunFam" id="1.20.58.60:FF:000033">
    <property type="entry name" value="Spectrin beta chain"/>
    <property type="match status" value="1"/>
</dbReference>
<dbReference type="FunFam" id="1.20.58.60:FF:000018">
    <property type="entry name" value="Spectrin beta chain"/>
    <property type="match status" value="1"/>
</dbReference>
<dbReference type="InterPro" id="IPR001849">
    <property type="entry name" value="PH_domain"/>
</dbReference>
<keyword evidence="9" id="KW-0009">Actin-binding</keyword>
<dbReference type="GO" id="GO:0003779">
    <property type="term" value="F:actin binding"/>
    <property type="evidence" value="ECO:0007669"/>
    <property type="project" value="UniProtKB-KW"/>
</dbReference>
<feature type="compositionally biased region" description="Polar residues" evidence="15">
    <location>
        <begin position="667"/>
        <end position="684"/>
    </location>
</feature>
<evidence type="ECO:0000313" key="18">
    <source>
        <dbReference type="Proteomes" id="UP000887569"/>
    </source>
</evidence>
<keyword evidence="18" id="KW-1185">Reference proteome</keyword>
<dbReference type="InterPro" id="IPR001715">
    <property type="entry name" value="CH_dom"/>
</dbReference>
<evidence type="ECO:0000256" key="12">
    <source>
        <dbReference type="ARBA" id="ARBA00070730"/>
    </source>
</evidence>
<dbReference type="InterPro" id="IPR002017">
    <property type="entry name" value="Spectrin_repeat"/>
</dbReference>
<dbReference type="Pfam" id="PF00435">
    <property type="entry name" value="Spectrin"/>
    <property type="match status" value="17"/>
</dbReference>
<evidence type="ECO:0000259" key="17">
    <source>
        <dbReference type="PROSITE" id="PS50021"/>
    </source>
</evidence>
<dbReference type="PROSITE" id="PS00020">
    <property type="entry name" value="ACTININ_2"/>
    <property type="match status" value="1"/>
</dbReference>
<dbReference type="Proteomes" id="UP000887569">
    <property type="component" value="Unplaced"/>
</dbReference>
<reference evidence="19" key="1">
    <citation type="submission" date="2022-11" db="UniProtKB">
        <authorList>
            <consortium name="WormBaseParasite"/>
        </authorList>
    </citation>
    <scope>IDENTIFICATION</scope>
</reference>
<evidence type="ECO:0000256" key="1">
    <source>
        <dbReference type="ARBA" id="ARBA00004245"/>
    </source>
</evidence>
<dbReference type="Pfam" id="PF00307">
    <property type="entry name" value="CH"/>
    <property type="match status" value="2"/>
</dbReference>
<dbReference type="GO" id="GO:0005938">
    <property type="term" value="C:cell cortex"/>
    <property type="evidence" value="ECO:0007669"/>
    <property type="project" value="UniProtKB-SubCell"/>
</dbReference>
<dbReference type="FunFam" id="1.10.418.10:FF:000003">
    <property type="entry name" value="Spectrin beta chain"/>
    <property type="match status" value="1"/>
</dbReference>
<dbReference type="SUPFAM" id="SSF47576">
    <property type="entry name" value="Calponin-homology domain, CH-domain"/>
    <property type="match status" value="1"/>
</dbReference>
<sequence>RITQSITSVSDDRTSVISSPNTGKIDFTLSTSSSPMIISTPAPAIGSSFVGVGHLRHSLNTDCASYINDVEEAGRVCSYMVGSGQYLSSPIDHSVLLSTQLSPLERDVLEEQQKSSSKIASSSTDVRQSAPLSHSGTVPSLMRSPASNTRHLPSWEITGMAKSVDQYAPVNIPMTDPITAQSSYETTQSLQATDVFSGMPLWESKGALDKSTFSSLKERITTNGSTNLSPLGGLTANIHQTSRLSEMGIMPSAESARPTIDLAYKCDRNSRRLPLCQPLITANIMNVKFEKLGRSPVDIQQILQIRDFEMESPSTVAHADSLHTLKRSNELKFENLASAVSVDQISLGLAKAASEDLIHSFRPSFAEVKRSNLSSPPSEFAVVERAKLSSWSVEKEEPFKSDEYVVMPRRALVGTQKVLAAPKKHSAVDFSDTASSAMKGAHTTDKTSRVHSYQYVPLHADGHSHNVIENITRGDTQRLSPSLAEGFPVMVERQLLISASDTSVIAQLPRSPKEPSVNEQESLGRIPDMNFEQLSPLLTEQASTDGKLLSSPWFTASLPVDIVSAWALNKEMPSTTAEDFYSSLPKDSELHSETYCYSVAPESYANSLVLPTLKNCIPNDNAIAKFVSMPSMRQFAQRRTIYSDATIGLSSTPRVSEIAIGRRVAEATSSDSPHDTVSSASHMLQRSRKNGRSAESSLVKVRNVDALTSEQRQSPEGSISFPDSICDGEMVLSSQQLPSVVCPRQTARTNPVTADEKIHPSVSSTVPVITERVTKHMMSFPASDVPSDTRSSLQKIDLSATDTNPISSSKYLFQTSATKSMPSQVSFIRRTITKPSCSNEAMQSSSPITRVGINSLSSHSAGKVDKPPNQTNISDSQVRAVSPILGSQITGLEIKRMASSISDGTAGKSLRTSVQSESVGLKRWNDSAKEDSAAVPLTQFSSFCVKPLSPNDQKHLPLSSSKDSCVKSTEKVSSAKDFATTVRQVSPPSSLNIKQFSPTIVRGSNLYSPKSRNDEGDSPYGIHSSVIESKIRNLQDERENVQKKTFTKWVNSHLVRVNCKIHDLYMDMRDGKMLIRLLEVLSGERLPKPTRGKMRIHCLENVDKGLQFLRDQHVHLENLGSHDVVDGNPRLTLGLIWTIILRFQIQDITFEDADNQETRSAKEALLLWCQMKTAGYPNVNVRNFTTSWRDGLAFNALIHKHRPDLIEYDKLQKSNALFNLANAFDTAEQQLGLMKFLDPEDVNVDIPDEKSIITYVVTYYHYFNKMKQETIQGKRIGKVVNELMENEKLVSDYERLSTDLLEWIRRTIETLNDRHFVNSLTGVQKQLAEFNNYRTVEKPPKFNEKGELEVLLFTIQSRMRANNQRPYLPREGKLISDINRAWENLEKAEHERELALKEELIRQEKLEQLAARFDRKAGMRETWLSENQRLVSQDNFGTDLASVEAATKKHEAIETDIYAYEERVQAVVAVAGELEAENYHDIDRINERKENVLRLWNYLLELLLARRVRLELSMAIQRIFHEMIYVLDWCDEIKARLLSEDLGQHLMDVEDLLQKHALLESDINIVGDRVKNVNGQAEKFTSPNGPDGSGYKPVEPSLVEERMKILVDRYAELQALSDERKRRLENNRRLCQFWWDVAELEQNLKESEQVLTSPDTGRDMVSVSLLLAKHKNAEQSLDLLGRALDDLDRQGQELQSEDIPGSEAITDRLATVRDYFNKLKELATQRHTRLAGGVNYYQFFNDADDVDAYLVDTLRLVGSEDVGKDEGTVQLLIRKHDDVSEDLLKFEDNVRQLHLQAEALPAEAREHPDVRERLSTTERRRAELEELARLRKQRLLDALSLYKLFSDADSIEAWIDEKGKLLATLIPGHDLEEVEIMKHRFETLESDMNNQAAKLTTVNELARQLLHVDHPNSDEILQRQNKLNARWAQLHDMVDQKRAELDRAHRLETFRIDCQETVSWIEDKTRVLEDADELTNDLTGVMKLQRRLSMMERDLGAIQAKIESLQREADAIEKEKPAEAEKIRDDIRRIQHVWDILNRKVREHEAKLDEAGDLQRFLRDLDHFQAWLTATQRQVASEDEPQSLADAEQLLNQHAAIREEIDGYAEDYVKMRAMGDRVTQDQTDPQYMFLRQRLAGLEEGWEELQRMWDNRQHLLSQGLNLQMFLRDAKQAEVMLSQQENYLAKDEVPSSLEQAENMLKRHQDFLTTMDANDEKIKAVVLFGDQLCSDGHYAADKIHKKARNIEERREANRERAGVMFDKLKDALALQQFLSDCEELREWIEEKMIRAQDETYRDAKTITSKFVRHQAFQSELQSNRERLEQLRHAAIKLAEEKPEFVGTIDPQIADLSSQWEQLERTTEEKGQKLFDANRQQLYVQSISDMKEWAEQLQQEMISEDTAQDLTTVNVAMQKQQLIESEMVKRAAQMDSLQQMEPQLEEMHPEEVEAIKAHRLAVQEQLQRLQAPLDDRRRQLERKKNAYQFLRDVEDEKLWCEERMPLAQQRQLGESLFDCHRLQKKTQTLKNEIDNHEPWIEKICANGRELIDQGHENSAMFELKISELQNTWKDLKDALEARKAHLAESEKAHQFLYDCNEAEAWMSEQELYMMQDERGKDEFSTQNQIKKHERLQQDINQYADTIRDLATQAQKFVDERSPLSDQISVRQAQIEKLYAGLQDLCRERRKRLDETLQLYELHREIDDLLQWIADKEVVAGSQEAGQDYEHVQMLIERFQQFARDTEAIGSDRVANANDACDQLIAVGHSDAPTIALWKDSLNEAWENLLELMDTRLQLLDASRLLHKFFHDCRDCLSRILEKNHAIPEELGRDSSSVGALKRKHQNFLKDIEAIGQQVAQIEKDAAELRDAYAGDKAVEIGAREAEVAKAWRQLRAMCDSRSQKLGDTSDLFRFMNMVRDLLVWMDEVKREMNTQERPKDVSGVELLMNNHQSLKAEIDAREENFNVCISLGRDLLNRKHYASSEIEKKLIKLTTERAEMMRRWEDRWEYLQLILEVYQFARDAAVAESWLMAQEPYLISREYGRNLEETIKLIKKHEAFEKSAAAQEERFLALEKLTTFELKEMQRRDMEEAERRTGGQRTSPQKHGGAPERAGAEGIASPQRGPETSDEPTFDTTLSSADSGTLRRAKSAERSRLAAGSEPTGWRLSLSRSARFDAHDCRGTDTGETFEGVLIRKHTYESLDRKASSRSWEKVYTVLRGSQLSFFKDQKHKEEGIAYHGEGPISLEGCSVNIAADYTKKKNVISLRLPSGAEYLIQTANEEDMERWLRRLQIASGQSREEVARSQTLPVEGSKAKKGGFFGRGKK</sequence>
<dbReference type="CDD" id="cd00176">
    <property type="entry name" value="SPEC"/>
    <property type="match status" value="8"/>
</dbReference>
<evidence type="ECO:0000256" key="7">
    <source>
        <dbReference type="ARBA" id="ARBA00022737"/>
    </source>
</evidence>
<evidence type="ECO:0000256" key="2">
    <source>
        <dbReference type="ARBA" id="ARBA00004544"/>
    </source>
</evidence>
<keyword evidence="8" id="KW-0007">Acetylation</keyword>
<feature type="compositionally biased region" description="Basic and acidic residues" evidence="15">
    <location>
        <begin position="3079"/>
        <end position="3089"/>
    </location>
</feature>
<keyword evidence="5" id="KW-0963">Cytoplasm</keyword>
<evidence type="ECO:0000259" key="16">
    <source>
        <dbReference type="PROSITE" id="PS50003"/>
    </source>
</evidence>
<dbReference type="GO" id="GO:0005200">
    <property type="term" value="F:structural constituent of cytoskeleton"/>
    <property type="evidence" value="ECO:0007669"/>
    <property type="project" value="UniProtKB-ARBA"/>
</dbReference>
<feature type="region of interest" description="Disordered" evidence="15">
    <location>
        <begin position="3079"/>
        <end position="3156"/>
    </location>
</feature>
<dbReference type="InterPro" id="IPR018159">
    <property type="entry name" value="Spectrin/alpha-actinin"/>
</dbReference>
<dbReference type="InterPro" id="IPR036872">
    <property type="entry name" value="CH_dom_sf"/>
</dbReference>
<dbReference type="CDD" id="cd21246">
    <property type="entry name" value="CH_SPTB-like_rpt1"/>
    <property type="match status" value="1"/>
</dbReference>
<evidence type="ECO:0000256" key="13">
    <source>
        <dbReference type="ARBA" id="ARBA00077032"/>
    </source>
</evidence>
<dbReference type="SUPFAM" id="SSF50729">
    <property type="entry name" value="PH domain-like"/>
    <property type="match status" value="1"/>
</dbReference>
<dbReference type="FunFam" id="1.20.58.60:FF:000011">
    <property type="entry name" value="Spectrin beta chain"/>
    <property type="match status" value="1"/>
</dbReference>
<dbReference type="FunFam" id="1.20.58.60:FF:000059">
    <property type="entry name" value="Spectrin beta chain"/>
    <property type="match status" value="1"/>
</dbReference>
<dbReference type="FunFam" id="1.20.58.60:FF:000028">
    <property type="entry name" value="Spectrin beta chain"/>
    <property type="match status" value="1"/>
</dbReference>
<dbReference type="GO" id="GO:0005856">
    <property type="term" value="C:cytoskeleton"/>
    <property type="evidence" value="ECO:0007669"/>
    <property type="project" value="UniProtKB-SubCell"/>
</dbReference>
<feature type="region of interest" description="Disordered" evidence="15">
    <location>
        <begin position="109"/>
        <end position="152"/>
    </location>
</feature>
<feature type="compositionally biased region" description="Polar residues" evidence="15">
    <location>
        <begin position="3126"/>
        <end position="3135"/>
    </location>
</feature>
<dbReference type="FunFam" id="1.20.58.60:FF:000049">
    <property type="entry name" value="Spectrin beta chain"/>
    <property type="match status" value="1"/>
</dbReference>
<keyword evidence="7" id="KW-0677">Repeat</keyword>
<feature type="coiled-coil region" evidence="14">
    <location>
        <begin position="2306"/>
        <end position="2333"/>
    </location>
</feature>
<accession>A0A915AXW7</accession>
<evidence type="ECO:0000256" key="9">
    <source>
        <dbReference type="ARBA" id="ARBA00023203"/>
    </source>
</evidence>
<dbReference type="Gene3D" id="2.30.29.30">
    <property type="entry name" value="Pleckstrin-homology domain (PH domain)/Phosphotyrosine-binding domain (PTB)"/>
    <property type="match status" value="1"/>
</dbReference>
<keyword evidence="4" id="KW-0117">Actin capping</keyword>
<feature type="domain" description="Calponin-homology (CH)" evidence="17">
    <location>
        <begin position="1040"/>
        <end position="1144"/>
    </location>
</feature>
<dbReference type="GO" id="GO:0051693">
    <property type="term" value="P:actin filament capping"/>
    <property type="evidence" value="ECO:0007669"/>
    <property type="project" value="UniProtKB-KW"/>
</dbReference>
<feature type="region of interest" description="Disordered" evidence="15">
    <location>
        <begin position="3293"/>
        <end position="3319"/>
    </location>
</feature>
<dbReference type="WBParaSite" id="PgR019_g149_t12">
    <property type="protein sequence ID" value="PgR019_g149_t12"/>
    <property type="gene ID" value="PgR019_g149"/>
</dbReference>
<dbReference type="PANTHER" id="PTHR11915">
    <property type="entry name" value="SPECTRIN/FILAMIN RELATED CYTOSKELETAL PROTEIN"/>
    <property type="match status" value="1"/>
</dbReference>
<feature type="region of interest" description="Disordered" evidence="15">
    <location>
        <begin position="665"/>
        <end position="697"/>
    </location>
</feature>
<dbReference type="SMART" id="SM00150">
    <property type="entry name" value="SPEC"/>
    <property type="match status" value="17"/>
</dbReference>
<dbReference type="FunFam" id="1.10.418.10:FF:000004">
    <property type="entry name" value="Spectrin beta chain"/>
    <property type="match status" value="1"/>
</dbReference>
<dbReference type="InterPro" id="IPR011993">
    <property type="entry name" value="PH-like_dom_sf"/>
</dbReference>
<dbReference type="FunFam" id="1.20.58.60:FF:000083">
    <property type="entry name" value="Spectrin beta chain"/>
    <property type="match status" value="1"/>
</dbReference>
<dbReference type="Gene3D" id="1.10.418.10">
    <property type="entry name" value="Calponin-like domain"/>
    <property type="match status" value="2"/>
</dbReference>
<dbReference type="PROSITE" id="PS00019">
    <property type="entry name" value="ACTININ_1"/>
    <property type="match status" value="1"/>
</dbReference>
<evidence type="ECO:0000313" key="19">
    <source>
        <dbReference type="WBParaSite" id="PgR019_g149_t12"/>
    </source>
</evidence>
<dbReference type="SMART" id="SM00033">
    <property type="entry name" value="CH"/>
    <property type="match status" value="2"/>
</dbReference>
<evidence type="ECO:0000256" key="10">
    <source>
        <dbReference type="ARBA" id="ARBA00023212"/>
    </source>
</evidence>
<dbReference type="GO" id="GO:0005829">
    <property type="term" value="C:cytosol"/>
    <property type="evidence" value="ECO:0007669"/>
    <property type="project" value="UniProtKB-ARBA"/>
</dbReference>
<evidence type="ECO:0000256" key="3">
    <source>
        <dbReference type="ARBA" id="ARBA00006826"/>
    </source>
</evidence>
<proteinExistence type="inferred from homology"/>
<name>A0A915AXW7_PARUN</name>
<evidence type="ECO:0000256" key="5">
    <source>
        <dbReference type="ARBA" id="ARBA00022490"/>
    </source>
</evidence>
<comment type="similarity">
    <text evidence="3">Belongs to the spectrin family.</text>
</comment>
<comment type="function">
    <text evidence="11">Probably plays an important role in neuronal membrane skeleton.</text>
</comment>
<keyword evidence="6" id="KW-0597">Phosphoprotein</keyword>
<protein>
    <recommendedName>
        <fullName evidence="12">Spectrin beta chain, non-erythrocytic 2</fullName>
    </recommendedName>
    <alternativeName>
        <fullName evidence="13">Beta-III spectrin</fullName>
    </alternativeName>
</protein>
<dbReference type="SMART" id="SM00233">
    <property type="entry name" value="PH"/>
    <property type="match status" value="1"/>
</dbReference>
<dbReference type="CDD" id="cd21248">
    <property type="entry name" value="CH_SPTB_like_rpt2"/>
    <property type="match status" value="1"/>
</dbReference>
<dbReference type="GO" id="GO:0016192">
    <property type="term" value="P:vesicle-mediated transport"/>
    <property type="evidence" value="ECO:0007669"/>
    <property type="project" value="UniProtKB-ARBA"/>
</dbReference>
<evidence type="ECO:0000256" key="14">
    <source>
        <dbReference type="SAM" id="Coils"/>
    </source>
</evidence>
<dbReference type="PRINTS" id="PR00683">
    <property type="entry name" value="SPECTRINPH"/>
</dbReference>
<keyword evidence="14" id="KW-0175">Coiled coil</keyword>
<comment type="subcellular location">
    <subcellularLocation>
        <location evidence="2">Cytoplasm</location>
        <location evidence="2">Cell cortex</location>
    </subcellularLocation>
    <subcellularLocation>
        <location evidence="1">Cytoplasm</location>
        <location evidence="1">Cytoskeleton</location>
    </subcellularLocation>
</comment>
<evidence type="ECO:0000256" key="11">
    <source>
        <dbReference type="ARBA" id="ARBA00054264"/>
    </source>
</evidence>
<dbReference type="GO" id="GO:0016020">
    <property type="term" value="C:membrane"/>
    <property type="evidence" value="ECO:0007669"/>
    <property type="project" value="UniProtKB-ARBA"/>
</dbReference>
<evidence type="ECO:0000256" key="8">
    <source>
        <dbReference type="ARBA" id="ARBA00022990"/>
    </source>
</evidence>
<dbReference type="Gene3D" id="1.20.58.60">
    <property type="match status" value="14"/>
</dbReference>
<evidence type="ECO:0000256" key="15">
    <source>
        <dbReference type="SAM" id="MobiDB-lite"/>
    </source>
</evidence>
<dbReference type="InterPro" id="IPR001605">
    <property type="entry name" value="PH_dom-spectrin-type"/>
</dbReference>
<feature type="compositionally biased region" description="Polar residues" evidence="15">
    <location>
        <begin position="124"/>
        <end position="138"/>
    </location>
</feature>
<feature type="domain" description="PH" evidence="16">
    <location>
        <begin position="3179"/>
        <end position="3289"/>
    </location>
</feature>
<dbReference type="GO" id="GO:0005543">
    <property type="term" value="F:phospholipid binding"/>
    <property type="evidence" value="ECO:0007669"/>
    <property type="project" value="InterPro"/>
</dbReference>
<keyword evidence="10" id="KW-0206">Cytoskeleton</keyword>
<evidence type="ECO:0000256" key="6">
    <source>
        <dbReference type="ARBA" id="ARBA00022553"/>
    </source>
</evidence>
<organism evidence="18 19">
    <name type="scientific">Parascaris univalens</name>
    <name type="common">Nematode worm</name>
    <dbReference type="NCBI Taxonomy" id="6257"/>
    <lineage>
        <taxon>Eukaryota</taxon>
        <taxon>Metazoa</taxon>
        <taxon>Ecdysozoa</taxon>
        <taxon>Nematoda</taxon>
        <taxon>Chromadorea</taxon>
        <taxon>Rhabditida</taxon>
        <taxon>Spirurina</taxon>
        <taxon>Ascaridomorpha</taxon>
        <taxon>Ascaridoidea</taxon>
        <taxon>Ascarididae</taxon>
        <taxon>Parascaris</taxon>
    </lineage>
</organism>
<dbReference type="InterPro" id="IPR001589">
    <property type="entry name" value="Actinin_actin-bd_CS"/>
</dbReference>
<dbReference type="PROSITE" id="PS50021">
    <property type="entry name" value="CH"/>
    <property type="match status" value="2"/>
</dbReference>
<evidence type="ECO:0000256" key="4">
    <source>
        <dbReference type="ARBA" id="ARBA00022467"/>
    </source>
</evidence>
<feature type="coiled-coil region" evidence="14">
    <location>
        <begin position="1981"/>
        <end position="2022"/>
    </location>
</feature>
<dbReference type="FunFam" id="1.20.58.60:FF:000106">
    <property type="entry name" value="Spectrin beta chain"/>
    <property type="match status" value="1"/>
</dbReference>
<dbReference type="CDD" id="cd10571">
    <property type="entry name" value="PH_beta_spectrin"/>
    <property type="match status" value="1"/>
</dbReference>
<feature type="coiled-coil region" evidence="14">
    <location>
        <begin position="1670"/>
        <end position="1697"/>
    </location>
</feature>
<dbReference type="SUPFAM" id="SSF46966">
    <property type="entry name" value="Spectrin repeat"/>
    <property type="match status" value="13"/>
</dbReference>
<feature type="domain" description="Calponin-homology (CH)" evidence="17">
    <location>
        <begin position="1159"/>
        <end position="1264"/>
    </location>
</feature>
<feature type="compositionally biased region" description="Low complexity" evidence="15">
    <location>
        <begin position="114"/>
        <end position="123"/>
    </location>
</feature>
<dbReference type="Pfam" id="PF00169">
    <property type="entry name" value="PH"/>
    <property type="match status" value="1"/>
</dbReference>
<dbReference type="FunFam" id="1.20.58.60:FF:000019">
    <property type="entry name" value="Spectrin beta chain"/>
    <property type="match status" value="1"/>
</dbReference>
<dbReference type="FunFam" id="2.30.29.30:FF:000024">
    <property type="entry name" value="Spectrin beta chain"/>
    <property type="match status" value="1"/>
</dbReference>
<dbReference type="PROSITE" id="PS50003">
    <property type="entry name" value="PH_DOMAIN"/>
    <property type="match status" value="1"/>
</dbReference>